<dbReference type="GO" id="GO:0030686">
    <property type="term" value="C:90S preribosome"/>
    <property type="evidence" value="ECO:0007669"/>
    <property type="project" value="TreeGrafter"/>
</dbReference>
<proteinExistence type="predicted"/>
<comment type="caution">
    <text evidence="2">The sequence shown here is derived from an EMBL/GenBank/DDBJ whole genome shotgun (WGS) entry which is preliminary data.</text>
</comment>
<dbReference type="Pfam" id="PF14617">
    <property type="entry name" value="CMS1"/>
    <property type="match status" value="1"/>
</dbReference>
<dbReference type="InterPro" id="IPR027417">
    <property type="entry name" value="P-loop_NTPase"/>
</dbReference>
<sequence>MATEAKSRKRPSEDDGGSRKKKKKKVRQDEGDLDAEAGLNLAFARMDGQLLADYIAQKTTRFGTDLSTVELSDLYISGNAIKDTTSWEKPRSMENLPEFMEAFAEDAKKLEGAPKAKGSPHTIIVTGAGLRAANLVRSVRKFQTKDSPVGKLFAKHFKVEEQVKFLKNHRTGVAVGTPQRLIDLIENDALLTGEVKRIIVDASHIDQKKRGIMDMRETLMPLVKLLTRKELNDRYTDPDQPLDLIFY</sequence>
<dbReference type="EMBL" id="MU858099">
    <property type="protein sequence ID" value="KAK4214104.1"/>
    <property type="molecule type" value="Genomic_DNA"/>
</dbReference>
<reference evidence="2" key="1">
    <citation type="journal article" date="2023" name="Mol. Phylogenet. Evol.">
        <title>Genome-scale phylogeny and comparative genomics of the fungal order Sordariales.</title>
        <authorList>
            <person name="Hensen N."/>
            <person name="Bonometti L."/>
            <person name="Westerberg I."/>
            <person name="Brannstrom I.O."/>
            <person name="Guillou S."/>
            <person name="Cros-Aarteil S."/>
            <person name="Calhoun S."/>
            <person name="Haridas S."/>
            <person name="Kuo A."/>
            <person name="Mondo S."/>
            <person name="Pangilinan J."/>
            <person name="Riley R."/>
            <person name="LaButti K."/>
            <person name="Andreopoulos B."/>
            <person name="Lipzen A."/>
            <person name="Chen C."/>
            <person name="Yan M."/>
            <person name="Daum C."/>
            <person name="Ng V."/>
            <person name="Clum A."/>
            <person name="Steindorff A."/>
            <person name="Ohm R.A."/>
            <person name="Martin F."/>
            <person name="Silar P."/>
            <person name="Natvig D.O."/>
            <person name="Lalanne C."/>
            <person name="Gautier V."/>
            <person name="Ament-Velasquez S.L."/>
            <person name="Kruys A."/>
            <person name="Hutchinson M.I."/>
            <person name="Powell A.J."/>
            <person name="Barry K."/>
            <person name="Miller A.N."/>
            <person name="Grigoriev I.V."/>
            <person name="Debuchy R."/>
            <person name="Gladieux P."/>
            <person name="Hiltunen Thoren M."/>
            <person name="Johannesson H."/>
        </authorList>
    </citation>
    <scope>NUCLEOTIDE SEQUENCE</scope>
    <source>
        <strain evidence="2">PSN293</strain>
    </source>
</reference>
<dbReference type="Proteomes" id="UP001301769">
    <property type="component" value="Unassembled WGS sequence"/>
</dbReference>
<evidence type="ECO:0000313" key="3">
    <source>
        <dbReference type="Proteomes" id="UP001301769"/>
    </source>
</evidence>
<accession>A0AAN7B8C9</accession>
<evidence type="ECO:0000313" key="2">
    <source>
        <dbReference type="EMBL" id="KAK4214104.1"/>
    </source>
</evidence>
<gene>
    <name evidence="2" type="ORF">QBC37DRAFT_160595</name>
</gene>
<name>A0AAN7B8C9_9PEZI</name>
<dbReference type="AlphaFoldDB" id="A0AAN7B8C9"/>
<protein>
    <submittedName>
        <fullName evidence="2">U3-containing 90S pre-ribosomal complex subunit-domain containing protein</fullName>
    </submittedName>
</protein>
<dbReference type="InterPro" id="IPR032704">
    <property type="entry name" value="Cms1"/>
</dbReference>
<evidence type="ECO:0000256" key="1">
    <source>
        <dbReference type="SAM" id="MobiDB-lite"/>
    </source>
</evidence>
<keyword evidence="3" id="KW-1185">Reference proteome</keyword>
<dbReference type="PANTHER" id="PTHR24030">
    <property type="entry name" value="PROTEIN CMSS1"/>
    <property type="match status" value="1"/>
</dbReference>
<reference evidence="2" key="2">
    <citation type="submission" date="2023-05" db="EMBL/GenBank/DDBJ databases">
        <authorList>
            <consortium name="Lawrence Berkeley National Laboratory"/>
            <person name="Steindorff A."/>
            <person name="Hensen N."/>
            <person name="Bonometti L."/>
            <person name="Westerberg I."/>
            <person name="Brannstrom I.O."/>
            <person name="Guillou S."/>
            <person name="Cros-Aarteil S."/>
            <person name="Calhoun S."/>
            <person name="Haridas S."/>
            <person name="Kuo A."/>
            <person name="Mondo S."/>
            <person name="Pangilinan J."/>
            <person name="Riley R."/>
            <person name="Labutti K."/>
            <person name="Andreopoulos B."/>
            <person name="Lipzen A."/>
            <person name="Chen C."/>
            <person name="Yanf M."/>
            <person name="Daum C."/>
            <person name="Ng V."/>
            <person name="Clum A."/>
            <person name="Ohm R."/>
            <person name="Martin F."/>
            <person name="Silar P."/>
            <person name="Natvig D."/>
            <person name="Lalanne C."/>
            <person name="Gautier V."/>
            <person name="Ament-Velasquez S.L."/>
            <person name="Kruys A."/>
            <person name="Hutchinson M.I."/>
            <person name="Powell A.J."/>
            <person name="Barry K."/>
            <person name="Miller A.N."/>
            <person name="Grigoriev I.V."/>
            <person name="Debuchy R."/>
            <person name="Gladieux P."/>
            <person name="Thoren M.H."/>
            <person name="Johannesson H."/>
        </authorList>
    </citation>
    <scope>NUCLEOTIDE SEQUENCE</scope>
    <source>
        <strain evidence="2">PSN293</strain>
    </source>
</reference>
<feature type="region of interest" description="Disordered" evidence="1">
    <location>
        <begin position="1"/>
        <end position="31"/>
    </location>
</feature>
<dbReference type="Gene3D" id="3.40.50.300">
    <property type="entry name" value="P-loop containing nucleotide triphosphate hydrolases"/>
    <property type="match status" value="1"/>
</dbReference>
<organism evidence="2 3">
    <name type="scientific">Rhypophila decipiens</name>
    <dbReference type="NCBI Taxonomy" id="261697"/>
    <lineage>
        <taxon>Eukaryota</taxon>
        <taxon>Fungi</taxon>
        <taxon>Dikarya</taxon>
        <taxon>Ascomycota</taxon>
        <taxon>Pezizomycotina</taxon>
        <taxon>Sordariomycetes</taxon>
        <taxon>Sordariomycetidae</taxon>
        <taxon>Sordariales</taxon>
        <taxon>Naviculisporaceae</taxon>
        <taxon>Rhypophila</taxon>
    </lineage>
</organism>
<dbReference type="GO" id="GO:0005634">
    <property type="term" value="C:nucleus"/>
    <property type="evidence" value="ECO:0007669"/>
    <property type="project" value="TreeGrafter"/>
</dbReference>
<dbReference type="SUPFAM" id="SSF52540">
    <property type="entry name" value="P-loop containing nucleoside triphosphate hydrolases"/>
    <property type="match status" value="1"/>
</dbReference>
<dbReference type="PANTHER" id="PTHR24030:SF0">
    <property type="entry name" value="PROTEIN CMSS1"/>
    <property type="match status" value="1"/>
</dbReference>